<evidence type="ECO:0000259" key="2">
    <source>
        <dbReference type="PROSITE" id="PS50878"/>
    </source>
</evidence>
<keyword evidence="3" id="KW-0378">Hydrolase</keyword>
<dbReference type="InterPro" id="IPR005135">
    <property type="entry name" value="Endo/exonuclease/phosphatase"/>
</dbReference>
<sequence length="802" mass="93708">MERSQQKSISSWASTPKNFKTISINIEGLTESKERLLSELCSTTACDILCVQETHRDAGKRKPTISGMRMVIERPHKKYGSAIFVRPELEIVSVGLTEESDFEILTVETKYFTVTSIYKPPKKPFVFHKPENFNNRRTKIVIGDFNSRSPAWGYKNLSKNGKLINKWAEDEGLVGIHDPKVPCTFFSLRWKKEYNPDLIFVSKPLQQQTIKRVHNPIALSQHKPVGCEITNKFKFNDKNLFIKAFNYLLTFICYLCRILLQFFNSCFSKEIQECNQSEINVLQIPTLNNIKKNENKIKEERTLIRNEKKIHEETNENGSVVFELKNINNEFNQYFEEPLNIGQLNDNYEQENIMYNTVHYEGVPSLEEVQAAINSMKKNKVLGEDEISSELWKNKEQEVSKLHSLIHEIWEEEKFPDNWNETIISPLSHDRKKVLSFIVLKRLEKYAEEIIGEYQSGFRKGKSTIDHIFVIRQLMEKYYEYAKDLHMVFVKYKQAYSSVNITRLWESLKSFSIPIKIISIVQLCSREKLVNEVCMVLENKSGLRQGDAMSPVLFNLALESIIRKIPSYQIKSLNGRLLFAFADDIVITGKTRKDVQEYLEELITAGKNMGLEVDEEKTKYLLLTKGQEDNSNLRVGIYEFKQVSDIKHLGVDFNNKNDMHEEIYFRIKEAEQCYSERLNILKSKTVPTQKKEELYISDIRPVLTYACATWVLTKVDENKLQEFEKKILTKIYGPEKRTYDQLLKEFFKKEGVIQFIKGIRVQWKDRIWRADGSLIKTIITDPIDGKRPRGSPRKRWVDSVVK</sequence>
<gene>
    <name evidence="3" type="ORF">CINCED_3A001314</name>
</gene>
<reference evidence="3 4" key="1">
    <citation type="submission" date="2019-08" db="EMBL/GenBank/DDBJ databases">
        <authorList>
            <person name="Alioto T."/>
            <person name="Alioto T."/>
            <person name="Gomez Garrido J."/>
        </authorList>
    </citation>
    <scope>NUCLEOTIDE SEQUENCE [LARGE SCALE GENOMIC DNA]</scope>
</reference>
<keyword evidence="1" id="KW-0812">Transmembrane</keyword>
<keyword evidence="3" id="KW-0808">Transferase</keyword>
<keyword evidence="1" id="KW-1133">Transmembrane helix</keyword>
<dbReference type="OrthoDB" id="6621432at2759"/>
<evidence type="ECO:0000313" key="3">
    <source>
        <dbReference type="EMBL" id="VVC36850.1"/>
    </source>
</evidence>
<dbReference type="PROSITE" id="PS50878">
    <property type="entry name" value="RT_POL"/>
    <property type="match status" value="1"/>
</dbReference>
<dbReference type="SUPFAM" id="SSF56672">
    <property type="entry name" value="DNA/RNA polymerases"/>
    <property type="match status" value="1"/>
</dbReference>
<dbReference type="PANTHER" id="PTHR36688:SF1">
    <property type="entry name" value="ENDONUCLEASE_EXONUCLEASE_PHOSPHATASE DOMAIN-CONTAINING PROTEIN"/>
    <property type="match status" value="1"/>
</dbReference>
<keyword evidence="3" id="KW-0548">Nucleotidyltransferase</keyword>
<dbReference type="InterPro" id="IPR043128">
    <property type="entry name" value="Rev_trsase/Diguanyl_cyclase"/>
</dbReference>
<dbReference type="InterPro" id="IPR000477">
    <property type="entry name" value="RT_dom"/>
</dbReference>
<dbReference type="AlphaFoldDB" id="A0A5E4MWY2"/>
<accession>A0A5E4MWY2</accession>
<dbReference type="GO" id="GO:0003964">
    <property type="term" value="F:RNA-directed DNA polymerase activity"/>
    <property type="evidence" value="ECO:0007669"/>
    <property type="project" value="UniProtKB-KW"/>
</dbReference>
<dbReference type="PANTHER" id="PTHR36688">
    <property type="entry name" value="ENDO/EXONUCLEASE/PHOSPHATASE DOMAIN-CONTAINING PROTEIN"/>
    <property type="match status" value="1"/>
</dbReference>
<dbReference type="Gene3D" id="3.30.70.270">
    <property type="match status" value="1"/>
</dbReference>
<dbReference type="Proteomes" id="UP000325440">
    <property type="component" value="Unassembled WGS sequence"/>
</dbReference>
<name>A0A5E4MWY2_9HEMI</name>
<keyword evidence="3" id="KW-0695">RNA-directed DNA polymerase</keyword>
<keyword evidence="3" id="KW-0540">Nuclease</keyword>
<keyword evidence="1" id="KW-0472">Membrane</keyword>
<dbReference type="InterPro" id="IPR036691">
    <property type="entry name" value="Endo/exonu/phosph_ase_sf"/>
</dbReference>
<evidence type="ECO:0000256" key="1">
    <source>
        <dbReference type="SAM" id="Phobius"/>
    </source>
</evidence>
<protein>
    <submittedName>
        <fullName evidence="3">Endonuclease/exonuclease/phosphatase,Reverse transcriptase domain</fullName>
    </submittedName>
</protein>
<dbReference type="InterPro" id="IPR052560">
    <property type="entry name" value="RdDP_mobile_element"/>
</dbReference>
<feature type="domain" description="Reverse transcriptase" evidence="2">
    <location>
        <begin position="408"/>
        <end position="639"/>
    </location>
</feature>
<keyword evidence="3" id="KW-0255">Endonuclease</keyword>
<evidence type="ECO:0000313" key="4">
    <source>
        <dbReference type="Proteomes" id="UP000325440"/>
    </source>
</evidence>
<dbReference type="CDD" id="cd01650">
    <property type="entry name" value="RT_nLTR_like"/>
    <property type="match status" value="1"/>
</dbReference>
<keyword evidence="4" id="KW-1185">Reference proteome</keyword>
<dbReference type="InterPro" id="IPR043502">
    <property type="entry name" value="DNA/RNA_pol_sf"/>
</dbReference>
<organism evidence="3 4">
    <name type="scientific">Cinara cedri</name>
    <dbReference type="NCBI Taxonomy" id="506608"/>
    <lineage>
        <taxon>Eukaryota</taxon>
        <taxon>Metazoa</taxon>
        <taxon>Ecdysozoa</taxon>
        <taxon>Arthropoda</taxon>
        <taxon>Hexapoda</taxon>
        <taxon>Insecta</taxon>
        <taxon>Pterygota</taxon>
        <taxon>Neoptera</taxon>
        <taxon>Paraneoptera</taxon>
        <taxon>Hemiptera</taxon>
        <taxon>Sternorrhyncha</taxon>
        <taxon>Aphidomorpha</taxon>
        <taxon>Aphidoidea</taxon>
        <taxon>Aphididae</taxon>
        <taxon>Lachninae</taxon>
        <taxon>Cinara</taxon>
    </lineage>
</organism>
<dbReference type="Gene3D" id="3.60.10.10">
    <property type="entry name" value="Endonuclease/exonuclease/phosphatase"/>
    <property type="match status" value="1"/>
</dbReference>
<dbReference type="EMBL" id="CABPRJ010001437">
    <property type="protein sequence ID" value="VVC36850.1"/>
    <property type="molecule type" value="Genomic_DNA"/>
</dbReference>
<dbReference type="GO" id="GO:0004527">
    <property type="term" value="F:exonuclease activity"/>
    <property type="evidence" value="ECO:0007669"/>
    <property type="project" value="UniProtKB-KW"/>
</dbReference>
<dbReference type="SUPFAM" id="SSF56219">
    <property type="entry name" value="DNase I-like"/>
    <property type="match status" value="1"/>
</dbReference>
<keyword evidence="3" id="KW-0269">Exonuclease</keyword>
<dbReference type="GO" id="GO:0004519">
    <property type="term" value="F:endonuclease activity"/>
    <property type="evidence" value="ECO:0007669"/>
    <property type="project" value="UniProtKB-KW"/>
</dbReference>
<feature type="transmembrane region" description="Helical" evidence="1">
    <location>
        <begin position="244"/>
        <end position="263"/>
    </location>
</feature>
<proteinExistence type="predicted"/>
<dbReference type="Pfam" id="PF00078">
    <property type="entry name" value="RVT_1"/>
    <property type="match status" value="1"/>
</dbReference>
<dbReference type="Pfam" id="PF03372">
    <property type="entry name" value="Exo_endo_phos"/>
    <property type="match status" value="1"/>
</dbReference>